<dbReference type="InterPro" id="IPR038054">
    <property type="entry name" value="LD_TPept-like_central_sf"/>
</dbReference>
<evidence type="ECO:0000256" key="5">
    <source>
        <dbReference type="ARBA" id="ARBA00023316"/>
    </source>
</evidence>
<dbReference type="CDD" id="cd16913">
    <property type="entry name" value="YkuD_like"/>
    <property type="match status" value="1"/>
</dbReference>
<sequence length="438" mass="49712">MTYYQSTHFNRHVSINGIQVGGLNKHDVIHKLKNVHLKNDIYIGEERIFNGADTETGFSSEDLPEIEKLLNKQKTWWPSSKENHFTVLPAKADQNRIQTLRKQAETKLNSLNKKRQAPVDAAASLVNGRVIITKSKKGNQFDVEKMLDSFDKKSSHSDIHLEPVYLQPLAADSPTVKKEMKSLQELLQRTVVYQVQNKKYPLPAKTLIRNASVTKDLKVKVDPEPLRAKIGEINRSQSTLHKNFPFRTHSGKNITVKGQSYGWTIDVDKESARLKKAFESGEKSLRAYYVYGVGYSTYGIGYHTTENNGIGYTYAEVSIEDQRIWIYKNGKMVLTTHVVTGRHDTREDTPKGLWYIMYKESPSTLEGSEAGNPNYSVKVSYWAPFTMSGCGFHDAGWRKNWAKDAYIHNGSGGCVNTPPAVMKTVYENLEQNEPVIIY</sequence>
<feature type="active site" description="Proton donor/acceptor" evidence="6">
    <location>
        <position position="393"/>
    </location>
</feature>
<dbReference type="GO" id="GO:0008360">
    <property type="term" value="P:regulation of cell shape"/>
    <property type="evidence" value="ECO:0007669"/>
    <property type="project" value="UniProtKB-UniRule"/>
</dbReference>
<accession>A0AAU8IE48</accession>
<evidence type="ECO:0000259" key="7">
    <source>
        <dbReference type="PROSITE" id="PS52029"/>
    </source>
</evidence>
<dbReference type="GO" id="GO:0071972">
    <property type="term" value="F:peptidoglycan L,D-transpeptidase activity"/>
    <property type="evidence" value="ECO:0007669"/>
    <property type="project" value="TreeGrafter"/>
</dbReference>
<evidence type="ECO:0000313" key="8">
    <source>
        <dbReference type="EMBL" id="XCJ16498.1"/>
    </source>
</evidence>
<dbReference type="InterPro" id="IPR050979">
    <property type="entry name" value="LD-transpeptidase"/>
</dbReference>
<protein>
    <submittedName>
        <fullName evidence="8">L,D-transpeptidase family protein</fullName>
    </submittedName>
</protein>
<dbReference type="RefSeq" id="WP_353947993.1">
    <property type="nucleotide sequence ID" value="NZ_CP159510.1"/>
</dbReference>
<organism evidence="8">
    <name type="scientific">Sporolactobacillus sp. Y61</name>
    <dbReference type="NCBI Taxonomy" id="3160863"/>
    <lineage>
        <taxon>Bacteria</taxon>
        <taxon>Bacillati</taxon>
        <taxon>Bacillota</taxon>
        <taxon>Bacilli</taxon>
        <taxon>Bacillales</taxon>
        <taxon>Sporolactobacillaceae</taxon>
        <taxon>Sporolactobacillus</taxon>
    </lineage>
</organism>
<comment type="pathway">
    <text evidence="1 6">Cell wall biogenesis; peptidoglycan biosynthesis.</text>
</comment>
<evidence type="ECO:0000256" key="3">
    <source>
        <dbReference type="ARBA" id="ARBA00022960"/>
    </source>
</evidence>
<dbReference type="GO" id="GO:0018104">
    <property type="term" value="P:peptidoglycan-protein cross-linking"/>
    <property type="evidence" value="ECO:0007669"/>
    <property type="project" value="TreeGrafter"/>
</dbReference>
<keyword evidence="2" id="KW-0808">Transferase</keyword>
<name>A0AAU8IE48_9BACL</name>
<dbReference type="GO" id="GO:0005576">
    <property type="term" value="C:extracellular region"/>
    <property type="evidence" value="ECO:0007669"/>
    <property type="project" value="TreeGrafter"/>
</dbReference>
<dbReference type="Pfam" id="PF03734">
    <property type="entry name" value="YkuD"/>
    <property type="match status" value="1"/>
</dbReference>
<dbReference type="InterPro" id="IPR022029">
    <property type="entry name" value="YoaR-like_PG-bd"/>
</dbReference>
<gene>
    <name evidence="8" type="ORF">ABNN70_12660</name>
</gene>
<dbReference type="SUPFAM" id="SSF141523">
    <property type="entry name" value="L,D-transpeptidase catalytic domain-like"/>
    <property type="match status" value="1"/>
</dbReference>
<dbReference type="PANTHER" id="PTHR30582:SF33">
    <property type="entry name" value="EXPORTED PROTEIN"/>
    <property type="match status" value="1"/>
</dbReference>
<dbReference type="AlphaFoldDB" id="A0AAU8IE48"/>
<feature type="domain" description="L,D-TPase catalytic" evidence="7">
    <location>
        <begin position="313"/>
        <end position="438"/>
    </location>
</feature>
<proteinExistence type="predicted"/>
<dbReference type="PANTHER" id="PTHR30582">
    <property type="entry name" value="L,D-TRANSPEPTIDASE"/>
    <property type="match status" value="1"/>
</dbReference>
<feature type="active site" description="Nucleophile" evidence="6">
    <location>
        <position position="414"/>
    </location>
</feature>
<keyword evidence="4 6" id="KW-0573">Peptidoglycan synthesis</keyword>
<dbReference type="GO" id="GO:0071555">
    <property type="term" value="P:cell wall organization"/>
    <property type="evidence" value="ECO:0007669"/>
    <property type="project" value="UniProtKB-UniRule"/>
</dbReference>
<reference evidence="8" key="1">
    <citation type="submission" date="2024-06" db="EMBL/GenBank/DDBJ databases">
        <authorList>
            <person name="Fan A."/>
            <person name="Zhang F.Y."/>
            <person name="Zhang L."/>
        </authorList>
    </citation>
    <scope>NUCLEOTIDE SEQUENCE</scope>
    <source>
        <strain evidence="8">Y61</strain>
    </source>
</reference>
<dbReference type="InterPro" id="IPR005490">
    <property type="entry name" value="LD_TPept_cat_dom"/>
</dbReference>
<dbReference type="Gene3D" id="3.10.20.800">
    <property type="match status" value="1"/>
</dbReference>
<evidence type="ECO:0000256" key="4">
    <source>
        <dbReference type="ARBA" id="ARBA00022984"/>
    </source>
</evidence>
<dbReference type="Pfam" id="PF12229">
    <property type="entry name" value="PG_binding_4"/>
    <property type="match status" value="1"/>
</dbReference>
<dbReference type="GO" id="GO:0016740">
    <property type="term" value="F:transferase activity"/>
    <property type="evidence" value="ECO:0007669"/>
    <property type="project" value="UniProtKB-KW"/>
</dbReference>
<dbReference type="PROSITE" id="PS52029">
    <property type="entry name" value="LD_TPASE"/>
    <property type="match status" value="1"/>
</dbReference>
<dbReference type="EMBL" id="CP159510">
    <property type="protein sequence ID" value="XCJ16498.1"/>
    <property type="molecule type" value="Genomic_DNA"/>
</dbReference>
<dbReference type="SUPFAM" id="SSF143985">
    <property type="entry name" value="L,D-transpeptidase pre-catalytic domain-like"/>
    <property type="match status" value="1"/>
</dbReference>
<evidence type="ECO:0000256" key="2">
    <source>
        <dbReference type="ARBA" id="ARBA00022679"/>
    </source>
</evidence>
<dbReference type="Gene3D" id="2.40.440.10">
    <property type="entry name" value="L,D-transpeptidase catalytic domain-like"/>
    <property type="match status" value="1"/>
</dbReference>
<dbReference type="InterPro" id="IPR038063">
    <property type="entry name" value="Transpep_catalytic_dom"/>
</dbReference>
<evidence type="ECO:0000256" key="6">
    <source>
        <dbReference type="PROSITE-ProRule" id="PRU01373"/>
    </source>
</evidence>
<keyword evidence="3 6" id="KW-0133">Cell shape</keyword>
<evidence type="ECO:0000256" key="1">
    <source>
        <dbReference type="ARBA" id="ARBA00004752"/>
    </source>
</evidence>
<keyword evidence="5 6" id="KW-0961">Cell wall biogenesis/degradation</keyword>